<evidence type="ECO:0000256" key="1">
    <source>
        <dbReference type="SAM" id="Phobius"/>
    </source>
</evidence>
<feature type="domain" description="Chitin-binding type-2" evidence="2">
    <location>
        <begin position="201"/>
        <end position="262"/>
    </location>
</feature>
<reference evidence="3" key="1">
    <citation type="submission" date="2024-06" db="EMBL/GenBank/DDBJ databases">
        <title>North American crayfish harbour diverse members of the Nudiviridae.</title>
        <authorList>
            <person name="Stratton C."/>
            <person name="Bojko J."/>
        </authorList>
    </citation>
    <scope>NUCLEOTIDE SEQUENCE</scope>
    <source>
        <strain evidence="3">142H</strain>
    </source>
</reference>
<dbReference type="GO" id="GO:0005576">
    <property type="term" value="C:extracellular region"/>
    <property type="evidence" value="ECO:0007669"/>
    <property type="project" value="InterPro"/>
</dbReference>
<feature type="transmembrane region" description="Helical" evidence="1">
    <location>
        <begin position="485"/>
        <end position="506"/>
    </location>
</feature>
<dbReference type="SMART" id="SM00494">
    <property type="entry name" value="ChtBD2"/>
    <property type="match status" value="1"/>
</dbReference>
<dbReference type="EMBL" id="PP955094">
    <property type="protein sequence ID" value="XCH39250.1"/>
    <property type="molecule type" value="Genomic_DNA"/>
</dbReference>
<keyword evidence="1" id="KW-0472">Membrane</keyword>
<dbReference type="InterPro" id="IPR036508">
    <property type="entry name" value="Chitin-bd_dom_sf"/>
</dbReference>
<keyword evidence="1" id="KW-1133">Transmembrane helix</keyword>
<proteinExistence type="predicted"/>
<dbReference type="PROSITE" id="PS50940">
    <property type="entry name" value="CHIT_BIND_II"/>
    <property type="match status" value="1"/>
</dbReference>
<gene>
    <name evidence="3" type="ORF">FpNV_005</name>
</gene>
<evidence type="ECO:0000313" key="3">
    <source>
        <dbReference type="EMBL" id="XCH39250.1"/>
    </source>
</evidence>
<organism evidence="3">
    <name type="scientific">Faxonius propinquus nudivirus</name>
    <dbReference type="NCBI Taxonomy" id="3139431"/>
    <lineage>
        <taxon>Viruses</taxon>
        <taxon>Viruses incertae sedis</taxon>
        <taxon>Naldaviricetes</taxon>
        <taxon>Lefavirales</taxon>
        <taxon>Nudiviridae</taxon>
    </lineage>
</organism>
<feature type="transmembrane region" description="Helical" evidence="1">
    <location>
        <begin position="5"/>
        <end position="22"/>
    </location>
</feature>
<dbReference type="Pfam" id="PF01607">
    <property type="entry name" value="CBM_14"/>
    <property type="match status" value="1"/>
</dbReference>
<evidence type="ECO:0000259" key="2">
    <source>
        <dbReference type="PROSITE" id="PS50940"/>
    </source>
</evidence>
<accession>A0AAU8GE08</accession>
<sequence>MEYKYLIVSLVFLFLIIIYYYLMKPKKEILQQVFDQHSLYHSEPVLALTYKQKNNNYENYYLNTDTGLLEKKIQDFPVWTNGLKYLDEAHGDVNITNDGFIVSGIETSTFKCPDKWKWSVLKNSCDIEPLCNLNEAGFIKGLTYYQFEIIDVDQKEAPQYHPRLYIYCLSNTNYELRSCENNTIYNQKDIQDGNIIPCNFYDVCSEKQNFTTHREKISNLYDLKDNEYYICLNGISTLRSCEEPLVFNTSTISCMSVNSCWGEIDGSTIKVDDFNFIYCKSEMDVHVNCQFGLFTNTTGQIECAIDTSKKFNKYFENDYFSYPISAFIYENNTQIEQTCDADKKYISHPLKDQSAITIYPTKSTNLYDPIPYNIKVIEYTNELMTDTICKSVDINNSSYIRKNYITASYNKNSLLSIYWNFLFDKPVGDKIDYIYYNLDGDIMNSLLDIKVGNAIDFIPFLYSNDLYQIKNVINKDVDITNGLTFAYTVSISYPITILSGYAFILYRNIDRYSMLIFNHLINAFLIIDWSLDIVDSTCFLIDDFTINDNTYSGINLRPKFFNITLPSFKRNSCIFQLSSILWYRDFELSNYVIRPQFLLPITYKSLIDLDYKFKIVRTIPVTLKSNINNMLEELYVEIVSKPTIKDISSYFTDTSVYFKPLLQNITNLFITKYEL</sequence>
<keyword evidence="1" id="KW-0812">Transmembrane</keyword>
<dbReference type="SUPFAM" id="SSF57625">
    <property type="entry name" value="Invertebrate chitin-binding proteins"/>
    <property type="match status" value="1"/>
</dbReference>
<name>A0AAU8GE08_9VIRU</name>
<protein>
    <recommendedName>
        <fullName evidence="2">Chitin-binding type-2 domain-containing protein</fullName>
    </recommendedName>
</protein>
<dbReference type="GO" id="GO:0008061">
    <property type="term" value="F:chitin binding"/>
    <property type="evidence" value="ECO:0007669"/>
    <property type="project" value="InterPro"/>
</dbReference>
<dbReference type="InterPro" id="IPR002557">
    <property type="entry name" value="Chitin-bd_dom"/>
</dbReference>